<dbReference type="Pfam" id="PF01814">
    <property type="entry name" value="Hemerythrin"/>
    <property type="match status" value="1"/>
</dbReference>
<dbReference type="Proteomes" id="UP000232196">
    <property type="component" value="Unassembled WGS sequence"/>
</dbReference>
<dbReference type="EMBL" id="NPDN01000002">
    <property type="protein sequence ID" value="PJZ26870.1"/>
    <property type="molecule type" value="Genomic_DNA"/>
</dbReference>
<evidence type="ECO:0000313" key="4">
    <source>
        <dbReference type="Proteomes" id="UP000232196"/>
    </source>
</evidence>
<gene>
    <name evidence="3" type="ORF">CH357_05130</name>
</gene>
<accession>A0A2M9XGS7</accession>
<dbReference type="AlphaFoldDB" id="A0A2M9XGS7"/>
<dbReference type="InterPro" id="IPR045808">
    <property type="entry name" value="Hr_FBXL5"/>
</dbReference>
<dbReference type="GO" id="GO:0006879">
    <property type="term" value="P:intracellular iron ion homeostasis"/>
    <property type="evidence" value="ECO:0007669"/>
    <property type="project" value="InterPro"/>
</dbReference>
<keyword evidence="4" id="KW-1185">Reference proteome</keyword>
<feature type="coiled-coil region" evidence="1">
    <location>
        <begin position="82"/>
        <end position="112"/>
    </location>
</feature>
<dbReference type="CDD" id="cd12109">
    <property type="entry name" value="Hr_FBXL5"/>
    <property type="match status" value="1"/>
</dbReference>
<dbReference type="RefSeq" id="WP_100705664.1">
    <property type="nucleotide sequence ID" value="NZ_NPDL01000002.1"/>
</dbReference>
<evidence type="ECO:0000256" key="1">
    <source>
        <dbReference type="SAM" id="Coils"/>
    </source>
</evidence>
<evidence type="ECO:0000259" key="2">
    <source>
        <dbReference type="Pfam" id="PF01814"/>
    </source>
</evidence>
<comment type="caution">
    <text evidence="3">The sequence shown here is derived from an EMBL/GenBank/DDBJ whole genome shotgun (WGS) entry which is preliminary data.</text>
</comment>
<name>A0A2M9XGS7_9LEPT</name>
<dbReference type="InterPro" id="IPR012312">
    <property type="entry name" value="Hemerythrin-like"/>
</dbReference>
<reference evidence="3 4" key="1">
    <citation type="submission" date="2017-07" db="EMBL/GenBank/DDBJ databases">
        <title>Leptospira spp. isolated from tropical soils.</title>
        <authorList>
            <person name="Thibeaux R."/>
            <person name="Iraola G."/>
            <person name="Ferres I."/>
            <person name="Bierque E."/>
            <person name="Girault D."/>
            <person name="Soupe-Gilbert M.-E."/>
            <person name="Picardeau M."/>
            <person name="Goarant C."/>
        </authorList>
    </citation>
    <scope>NUCLEOTIDE SEQUENCE [LARGE SCALE GENOMIC DNA]</scope>
    <source>
        <strain evidence="3 4">MCA1-C-A1</strain>
    </source>
</reference>
<organism evidence="3 4">
    <name type="scientific">Leptospira hartskeerlii</name>
    <dbReference type="NCBI Taxonomy" id="2023177"/>
    <lineage>
        <taxon>Bacteria</taxon>
        <taxon>Pseudomonadati</taxon>
        <taxon>Spirochaetota</taxon>
        <taxon>Spirochaetia</taxon>
        <taxon>Leptospirales</taxon>
        <taxon>Leptospiraceae</taxon>
        <taxon>Leptospira</taxon>
    </lineage>
</organism>
<keyword evidence="1" id="KW-0175">Coiled coil</keyword>
<feature type="domain" description="Hemerythrin-like" evidence="2">
    <location>
        <begin position="12"/>
        <end position="134"/>
    </location>
</feature>
<protein>
    <submittedName>
        <fullName evidence="3">Cation-binding protein</fullName>
    </submittedName>
</protein>
<dbReference type="Gene3D" id="1.20.120.520">
    <property type="entry name" value="nmb1532 protein domain like"/>
    <property type="match status" value="1"/>
</dbReference>
<proteinExistence type="predicted"/>
<dbReference type="OrthoDB" id="342724at2"/>
<sequence length="191" mass="22946">MQNNRKKVYDFPHKALRYGISKLVQESGRTDYSDPKDVLQLFELGKEIFQMLKIHARDEEGVSLRHLEEKDPEASLKDKEEHKYLDKKIEVLESLLDRIKEESEQAQTLSEEFYTKLIRFQTDYFSHMSREEEETQIRLHLYFSDPELDDHQKEIMSSLGRDELKIWAKYLIPNVPTPIKNRFEEMLKTFF</sequence>
<evidence type="ECO:0000313" key="3">
    <source>
        <dbReference type="EMBL" id="PJZ26870.1"/>
    </source>
</evidence>